<keyword evidence="2" id="KW-0813">Transport</keyword>
<evidence type="ECO:0000256" key="1">
    <source>
        <dbReference type="ARBA" id="ARBA00004141"/>
    </source>
</evidence>
<dbReference type="STRING" id="1745343.A0A2J6PTW2"/>
<accession>A0A2J6PTW2</accession>
<evidence type="ECO:0000256" key="5">
    <source>
        <dbReference type="ARBA" id="ARBA00023065"/>
    </source>
</evidence>
<dbReference type="PANTHER" id="PTHR33281">
    <property type="entry name" value="UPF0187 PROTEIN YNEE"/>
    <property type="match status" value="1"/>
</dbReference>
<dbReference type="OrthoDB" id="1368at2759"/>
<evidence type="ECO:0000313" key="10">
    <source>
        <dbReference type="Proteomes" id="UP000235672"/>
    </source>
</evidence>
<organism evidence="9 10">
    <name type="scientific">Hyaloscypha hepaticicola</name>
    <dbReference type="NCBI Taxonomy" id="2082293"/>
    <lineage>
        <taxon>Eukaryota</taxon>
        <taxon>Fungi</taxon>
        <taxon>Dikarya</taxon>
        <taxon>Ascomycota</taxon>
        <taxon>Pezizomycotina</taxon>
        <taxon>Leotiomycetes</taxon>
        <taxon>Helotiales</taxon>
        <taxon>Hyaloscyphaceae</taxon>
        <taxon>Hyaloscypha</taxon>
    </lineage>
</organism>
<feature type="transmembrane region" description="Helical" evidence="8">
    <location>
        <begin position="56"/>
        <end position="76"/>
    </location>
</feature>
<dbReference type="EMBL" id="KZ613500">
    <property type="protein sequence ID" value="PMD17366.1"/>
    <property type="molecule type" value="Genomic_DNA"/>
</dbReference>
<dbReference type="GO" id="GO:0016020">
    <property type="term" value="C:membrane"/>
    <property type="evidence" value="ECO:0007669"/>
    <property type="project" value="UniProtKB-SubCell"/>
</dbReference>
<keyword evidence="6 8" id="KW-0472">Membrane</keyword>
<dbReference type="Proteomes" id="UP000235672">
    <property type="component" value="Unassembled WGS sequence"/>
</dbReference>
<reference evidence="9 10" key="1">
    <citation type="submission" date="2016-05" db="EMBL/GenBank/DDBJ databases">
        <title>A degradative enzymes factory behind the ericoid mycorrhizal symbiosis.</title>
        <authorList>
            <consortium name="DOE Joint Genome Institute"/>
            <person name="Martino E."/>
            <person name="Morin E."/>
            <person name="Grelet G."/>
            <person name="Kuo A."/>
            <person name="Kohler A."/>
            <person name="Daghino S."/>
            <person name="Barry K."/>
            <person name="Choi C."/>
            <person name="Cichocki N."/>
            <person name="Clum A."/>
            <person name="Copeland A."/>
            <person name="Hainaut M."/>
            <person name="Haridas S."/>
            <person name="Labutti K."/>
            <person name="Lindquist E."/>
            <person name="Lipzen A."/>
            <person name="Khouja H.-R."/>
            <person name="Murat C."/>
            <person name="Ohm R."/>
            <person name="Olson A."/>
            <person name="Spatafora J."/>
            <person name="Veneault-Fourrey C."/>
            <person name="Henrissat B."/>
            <person name="Grigoriev I."/>
            <person name="Martin F."/>
            <person name="Perotto S."/>
        </authorList>
    </citation>
    <scope>NUCLEOTIDE SEQUENCE [LARGE SCALE GENOMIC DNA]</scope>
    <source>
        <strain evidence="9 10">UAMH 7357</strain>
    </source>
</reference>
<evidence type="ECO:0000256" key="7">
    <source>
        <dbReference type="SAM" id="MobiDB-lite"/>
    </source>
</evidence>
<dbReference type="PANTHER" id="PTHR33281:SF16">
    <property type="match status" value="1"/>
</dbReference>
<evidence type="ECO:0000256" key="6">
    <source>
        <dbReference type="ARBA" id="ARBA00023136"/>
    </source>
</evidence>
<evidence type="ECO:0000256" key="4">
    <source>
        <dbReference type="ARBA" id="ARBA00022989"/>
    </source>
</evidence>
<feature type="compositionally biased region" description="Polar residues" evidence="7">
    <location>
        <begin position="457"/>
        <end position="475"/>
    </location>
</feature>
<feature type="region of interest" description="Disordered" evidence="7">
    <location>
        <begin position="389"/>
        <end position="413"/>
    </location>
</feature>
<comment type="subcellular location">
    <subcellularLocation>
        <location evidence="1">Membrane</location>
        <topology evidence="1">Multi-pass membrane protein</topology>
    </subcellularLocation>
</comment>
<feature type="compositionally biased region" description="Polar residues" evidence="7">
    <location>
        <begin position="403"/>
        <end position="413"/>
    </location>
</feature>
<keyword evidence="10" id="KW-1185">Reference proteome</keyword>
<evidence type="ECO:0000256" key="8">
    <source>
        <dbReference type="SAM" id="Phobius"/>
    </source>
</evidence>
<evidence type="ECO:0000256" key="3">
    <source>
        <dbReference type="ARBA" id="ARBA00022692"/>
    </source>
</evidence>
<evidence type="ECO:0000256" key="2">
    <source>
        <dbReference type="ARBA" id="ARBA00022448"/>
    </source>
</evidence>
<feature type="region of interest" description="Disordered" evidence="7">
    <location>
        <begin position="440"/>
        <end position="481"/>
    </location>
</feature>
<evidence type="ECO:0000313" key="9">
    <source>
        <dbReference type="EMBL" id="PMD17366.1"/>
    </source>
</evidence>
<dbReference type="InterPro" id="IPR044669">
    <property type="entry name" value="YneE/VCCN1/2-like"/>
</dbReference>
<dbReference type="AlphaFoldDB" id="A0A2J6PTW2"/>
<proteinExistence type="predicted"/>
<dbReference type="GO" id="GO:0005254">
    <property type="term" value="F:chloride channel activity"/>
    <property type="evidence" value="ECO:0007669"/>
    <property type="project" value="InterPro"/>
</dbReference>
<gene>
    <name evidence="9" type="ORF">NA56DRAFT_691986</name>
</gene>
<dbReference type="Pfam" id="PF25539">
    <property type="entry name" value="Bestrophin_2"/>
    <property type="match status" value="1"/>
</dbReference>
<keyword evidence="3 8" id="KW-0812">Transmembrane</keyword>
<keyword evidence="5" id="KW-0406">Ion transport</keyword>
<name>A0A2J6PTW2_9HELO</name>
<protein>
    <submittedName>
        <fullName evidence="9">UPF0187-domain-containing protein</fullName>
    </submittedName>
</protein>
<keyword evidence="4 8" id="KW-1133">Transmembrane helix</keyword>
<sequence>MQSLFSKRVSLLPRSLRNDKRERRRQTTYPLANSSRKKDRRWPLVLRFWKGSIHSAILFPVTMHSLLAAFIVYVNQHINSDFNLPSSIIPSLSIVVGLMLVFRNQTAYSRFWNGRCHLNTVTTAVRCLSRQILVLVPAPTFSGLSSMMSSDSFLPNTSKLSRESTNGDKLWISGENVLSPSDQAKTIETVKILIAMLYTIKNHLRAEWGVALSPGTSLTADGQEANTDEYKDLLPPGLKGYEHRGLGLTLELACFVEKYIQMGVKKKWFHNAASGTMLSHLDGLTAAYGSMEVIRLVPIPVAHLIHHKQTLALFCGILPFAMASEMDWWAVPLVAFVSFTLYGIEGIAATYEDPFGVAKIDINMDDIVEDTRREVEVLLTAWETQGPGNGGIFRPRAGDHTMSPRSDNSSDYEIGTMGSSEETVARNRVRFVVNELSGDKYKDDDTTEVRGLRPSRLGSSAVSPSTREETASNGSEYFDVA</sequence>
<feature type="transmembrane region" description="Helical" evidence="8">
    <location>
        <begin position="82"/>
        <end position="102"/>
    </location>
</feature>
<feature type="compositionally biased region" description="Basic and acidic residues" evidence="7">
    <location>
        <begin position="440"/>
        <end position="451"/>
    </location>
</feature>